<comment type="caution">
    <text evidence="3">The sequence shown here is derived from an EMBL/GenBank/DDBJ whole genome shotgun (WGS) entry which is preliminary data.</text>
</comment>
<dbReference type="InterPro" id="IPR022002">
    <property type="entry name" value="ChsH2_Znr"/>
</dbReference>
<dbReference type="EMBL" id="QCZG01000010">
    <property type="protein sequence ID" value="PWA12333.1"/>
    <property type="molecule type" value="Genomic_DNA"/>
</dbReference>
<evidence type="ECO:0000259" key="1">
    <source>
        <dbReference type="Pfam" id="PF01796"/>
    </source>
</evidence>
<feature type="domain" description="ChsH2 C-terminal OB-fold" evidence="1">
    <location>
        <begin position="29"/>
        <end position="92"/>
    </location>
</feature>
<keyword evidence="4" id="KW-1185">Reference proteome</keyword>
<dbReference type="SUPFAM" id="SSF50249">
    <property type="entry name" value="Nucleic acid-binding proteins"/>
    <property type="match status" value="1"/>
</dbReference>
<organism evidence="3 4">
    <name type="scientific">Pueribacillus theae</name>
    <dbReference type="NCBI Taxonomy" id="2171751"/>
    <lineage>
        <taxon>Bacteria</taxon>
        <taxon>Bacillati</taxon>
        <taxon>Bacillota</taxon>
        <taxon>Bacilli</taxon>
        <taxon>Bacillales</taxon>
        <taxon>Bacillaceae</taxon>
        <taxon>Pueribacillus</taxon>
    </lineage>
</organism>
<feature type="domain" description="ChsH2 rubredoxin-like zinc ribbon" evidence="2">
    <location>
        <begin position="1"/>
        <end position="27"/>
    </location>
</feature>
<dbReference type="OrthoDB" id="9785144at2"/>
<evidence type="ECO:0000313" key="4">
    <source>
        <dbReference type="Proteomes" id="UP000245998"/>
    </source>
</evidence>
<dbReference type="PANTHER" id="PTHR34075:SF5">
    <property type="entry name" value="BLR3430 PROTEIN"/>
    <property type="match status" value="1"/>
</dbReference>
<accession>A0A2U1K5S2</accession>
<reference evidence="3 4" key="1">
    <citation type="submission" date="2018-04" db="EMBL/GenBank/DDBJ databases">
        <title>Camelliibacillus theae gen. nov., sp. nov., isolated from Pu'er tea.</title>
        <authorList>
            <person name="Niu L."/>
        </authorList>
    </citation>
    <scope>NUCLEOTIDE SEQUENCE [LARGE SCALE GENOMIC DNA]</scope>
    <source>
        <strain evidence="3 4">T8</strain>
    </source>
</reference>
<evidence type="ECO:0000259" key="2">
    <source>
        <dbReference type="Pfam" id="PF12172"/>
    </source>
</evidence>
<gene>
    <name evidence="3" type="ORF">DCC39_06580</name>
</gene>
<dbReference type="AlphaFoldDB" id="A0A2U1K5S2"/>
<proteinExistence type="predicted"/>
<evidence type="ECO:0008006" key="5">
    <source>
        <dbReference type="Google" id="ProtNLM"/>
    </source>
</evidence>
<protein>
    <recommendedName>
        <fullName evidence="5">DNA-binding protein</fullName>
    </recommendedName>
</protein>
<dbReference type="Pfam" id="PF01796">
    <property type="entry name" value="OB_ChsH2_C"/>
    <property type="match status" value="1"/>
</dbReference>
<name>A0A2U1K5S2_9BACI</name>
<evidence type="ECO:0000313" key="3">
    <source>
        <dbReference type="EMBL" id="PWA12333.1"/>
    </source>
</evidence>
<dbReference type="InterPro" id="IPR052513">
    <property type="entry name" value="Thioester_dehydratase-like"/>
</dbReference>
<dbReference type="Proteomes" id="UP000245998">
    <property type="component" value="Unassembled WGS sequence"/>
</dbReference>
<dbReference type="InterPro" id="IPR012340">
    <property type="entry name" value="NA-bd_OB-fold"/>
</dbReference>
<dbReference type="Gene3D" id="6.10.30.10">
    <property type="match status" value="1"/>
</dbReference>
<dbReference type="InterPro" id="IPR002878">
    <property type="entry name" value="ChsH2_C"/>
</dbReference>
<sequence length="106" mass="12250">MIQQCDDCAKHIFYPRSICPHCFSDNISWKQSNGRGAIYSYTTIHQAFGPFKDDVPFVAALVDLDEGVRMLTRIVGEREQIAINKRVKVTFHQLKDDLVLPYFELE</sequence>
<dbReference type="PANTHER" id="PTHR34075">
    <property type="entry name" value="BLR3430 PROTEIN"/>
    <property type="match status" value="1"/>
</dbReference>
<dbReference type="Pfam" id="PF12172">
    <property type="entry name" value="zf-ChsH2"/>
    <property type="match status" value="1"/>
</dbReference>